<accession>A0A387AUM4</accession>
<dbReference type="InterPro" id="IPR051011">
    <property type="entry name" value="Metal_resp_trans_reg"/>
</dbReference>
<dbReference type="PANTHER" id="PTHR43132">
    <property type="entry name" value="ARSENICAL RESISTANCE OPERON REPRESSOR ARSR-RELATED"/>
    <property type="match status" value="1"/>
</dbReference>
<dbReference type="EMBL" id="CP032626">
    <property type="protein sequence ID" value="AYF93039.1"/>
    <property type="molecule type" value="Genomic_DNA"/>
</dbReference>
<gene>
    <name evidence="5" type="ORF">D7I45_05985</name>
</gene>
<dbReference type="Proteomes" id="UP000272003">
    <property type="component" value="Chromosome"/>
</dbReference>
<evidence type="ECO:0000313" key="5">
    <source>
        <dbReference type="EMBL" id="AYF93039.1"/>
    </source>
</evidence>
<dbReference type="PANTHER" id="PTHR43132:SF6">
    <property type="entry name" value="HTH-TYPE TRANSCRIPTIONAL REPRESSOR CZRA"/>
    <property type="match status" value="1"/>
</dbReference>
<dbReference type="PROSITE" id="PS50987">
    <property type="entry name" value="HTH_ARSR_2"/>
    <property type="match status" value="1"/>
</dbReference>
<dbReference type="Gene3D" id="1.10.10.10">
    <property type="entry name" value="Winged helix-like DNA-binding domain superfamily/Winged helix DNA-binding domain"/>
    <property type="match status" value="1"/>
</dbReference>
<dbReference type="Pfam" id="PF01022">
    <property type="entry name" value="HTH_5"/>
    <property type="match status" value="1"/>
</dbReference>
<evidence type="ECO:0000313" key="6">
    <source>
        <dbReference type="Proteomes" id="UP000272003"/>
    </source>
</evidence>
<dbReference type="NCBIfam" id="NF033788">
    <property type="entry name" value="HTH_metalloreg"/>
    <property type="match status" value="1"/>
</dbReference>
<name>A0A387AUM4_9LACO</name>
<keyword evidence="2" id="KW-0238">DNA-binding</keyword>
<feature type="domain" description="HTH arsR-type" evidence="4">
    <location>
        <begin position="4"/>
        <end position="100"/>
    </location>
</feature>
<keyword evidence="3" id="KW-0804">Transcription</keyword>
<evidence type="ECO:0000259" key="4">
    <source>
        <dbReference type="PROSITE" id="PS50987"/>
    </source>
</evidence>
<dbReference type="AlphaFoldDB" id="A0A387AUM4"/>
<organism evidence="5 6">
    <name type="scientific">Apilactobacillus bombintestini</name>
    <dbReference type="NCBI Taxonomy" id="2419772"/>
    <lineage>
        <taxon>Bacteria</taxon>
        <taxon>Bacillati</taxon>
        <taxon>Bacillota</taxon>
        <taxon>Bacilli</taxon>
        <taxon>Lactobacillales</taxon>
        <taxon>Lactobacillaceae</taxon>
        <taxon>Apilactobacillus</taxon>
    </lineage>
</organism>
<dbReference type="InterPro" id="IPR036390">
    <property type="entry name" value="WH_DNA-bd_sf"/>
</dbReference>
<dbReference type="InterPro" id="IPR011991">
    <property type="entry name" value="ArsR-like_HTH"/>
</dbReference>
<dbReference type="OrthoDB" id="9794330at2"/>
<keyword evidence="1" id="KW-0805">Transcription regulation</keyword>
<proteinExistence type="predicted"/>
<protein>
    <submittedName>
        <fullName evidence="5">Transcriptional regulator</fullName>
    </submittedName>
</protein>
<dbReference type="CDD" id="cd00090">
    <property type="entry name" value="HTH_ARSR"/>
    <property type="match status" value="1"/>
</dbReference>
<dbReference type="PRINTS" id="PR00778">
    <property type="entry name" value="HTHARSR"/>
</dbReference>
<dbReference type="GO" id="GO:0003677">
    <property type="term" value="F:DNA binding"/>
    <property type="evidence" value="ECO:0007669"/>
    <property type="project" value="UniProtKB-KW"/>
</dbReference>
<sequence>MADNMDKSIEEVAHIYKALSNPRRIAIILFLMHQPNRVSVSTITSALDLSQPIVSKQLNVLYRYQIVSKQKRGLSVLYTVDDPHIVEMIQDMMEHVKHEMVGKPHPKNLF</sequence>
<evidence type="ECO:0000256" key="1">
    <source>
        <dbReference type="ARBA" id="ARBA00023015"/>
    </source>
</evidence>
<dbReference type="SMART" id="SM00418">
    <property type="entry name" value="HTH_ARSR"/>
    <property type="match status" value="1"/>
</dbReference>
<evidence type="ECO:0000256" key="2">
    <source>
        <dbReference type="ARBA" id="ARBA00023125"/>
    </source>
</evidence>
<reference evidence="5 6" key="1">
    <citation type="submission" date="2018-09" db="EMBL/GenBank/DDBJ databases">
        <title>Genome sequencing of strain BHWM-4.</title>
        <authorList>
            <person name="Heo J."/>
            <person name="Kim S.-J."/>
            <person name="Kwon S.-W."/>
        </authorList>
    </citation>
    <scope>NUCLEOTIDE SEQUENCE [LARGE SCALE GENOMIC DNA]</scope>
    <source>
        <strain evidence="5 6">BHWM-4</strain>
    </source>
</reference>
<dbReference type="InterPro" id="IPR036388">
    <property type="entry name" value="WH-like_DNA-bd_sf"/>
</dbReference>
<dbReference type="GO" id="GO:0003700">
    <property type="term" value="F:DNA-binding transcription factor activity"/>
    <property type="evidence" value="ECO:0007669"/>
    <property type="project" value="InterPro"/>
</dbReference>
<dbReference type="RefSeq" id="WP_120784803.1">
    <property type="nucleotide sequence ID" value="NZ_CP032626.1"/>
</dbReference>
<keyword evidence="6" id="KW-1185">Reference proteome</keyword>
<dbReference type="SUPFAM" id="SSF46785">
    <property type="entry name" value="Winged helix' DNA-binding domain"/>
    <property type="match status" value="1"/>
</dbReference>
<dbReference type="KEGG" id="abom:D7I45_05985"/>
<evidence type="ECO:0000256" key="3">
    <source>
        <dbReference type="ARBA" id="ARBA00023163"/>
    </source>
</evidence>
<dbReference type="InterPro" id="IPR001845">
    <property type="entry name" value="HTH_ArsR_DNA-bd_dom"/>
</dbReference>